<sequence length="236" mass="24408">MVMYSLYTVVLLWSSFTLAQYGGYGDTAGSSTRSTATTSSAKSSASSATQTVDVGENSLVFDPDTIHVAPGGKVEFHFYPGNHSVVQASFDNPCHPLSETSFFSGFFPATNGESSTTFTLTVNDTAPIWFYCGQPGHCQGRMVGVINPTTGSSDTLDEFKKAASNANGDSVPVLVQGGVLSSLKEGDTGSATATVSSSSSTGVSSASATNMAAIWHISTEIGILSLLTFMGVAFLA</sequence>
<comment type="caution">
    <text evidence="4">The sequence shown here is derived from an EMBL/GenBank/DDBJ whole genome shotgun (WGS) entry which is preliminary data.</text>
</comment>
<evidence type="ECO:0000313" key="4">
    <source>
        <dbReference type="EMBL" id="KAJ5151308.1"/>
    </source>
</evidence>
<evidence type="ECO:0000256" key="1">
    <source>
        <dbReference type="SAM" id="MobiDB-lite"/>
    </source>
</evidence>
<organism evidence="4 5">
    <name type="scientific">Penicillium canariense</name>
    <dbReference type="NCBI Taxonomy" id="189055"/>
    <lineage>
        <taxon>Eukaryota</taxon>
        <taxon>Fungi</taxon>
        <taxon>Dikarya</taxon>
        <taxon>Ascomycota</taxon>
        <taxon>Pezizomycotina</taxon>
        <taxon>Eurotiomycetes</taxon>
        <taxon>Eurotiomycetidae</taxon>
        <taxon>Eurotiales</taxon>
        <taxon>Aspergillaceae</taxon>
        <taxon>Penicillium</taxon>
    </lineage>
</organism>
<dbReference type="EMBL" id="JAPQKN010000008">
    <property type="protein sequence ID" value="KAJ5151308.1"/>
    <property type="molecule type" value="Genomic_DNA"/>
</dbReference>
<keyword evidence="3" id="KW-0732">Signal</keyword>
<dbReference type="OrthoDB" id="2331100at2759"/>
<feature type="compositionally biased region" description="Low complexity" evidence="1">
    <location>
        <begin position="27"/>
        <end position="49"/>
    </location>
</feature>
<keyword evidence="2" id="KW-0812">Transmembrane</keyword>
<dbReference type="GeneID" id="81431860"/>
<feature type="transmembrane region" description="Helical" evidence="2">
    <location>
        <begin position="213"/>
        <end position="235"/>
    </location>
</feature>
<feature type="signal peptide" evidence="3">
    <location>
        <begin position="1"/>
        <end position="19"/>
    </location>
</feature>
<dbReference type="Gene3D" id="2.60.40.420">
    <property type="entry name" value="Cupredoxins - blue copper proteins"/>
    <property type="match status" value="1"/>
</dbReference>
<evidence type="ECO:0000256" key="2">
    <source>
        <dbReference type="SAM" id="Phobius"/>
    </source>
</evidence>
<proteinExistence type="predicted"/>
<gene>
    <name evidence="4" type="ORF">N7482_010560</name>
</gene>
<protein>
    <submittedName>
        <fullName evidence="4">Cupredoxin</fullName>
    </submittedName>
</protein>
<evidence type="ECO:0000313" key="5">
    <source>
        <dbReference type="Proteomes" id="UP001149163"/>
    </source>
</evidence>
<reference evidence="4" key="2">
    <citation type="journal article" date="2023" name="IMA Fungus">
        <title>Comparative genomic study of the Penicillium genus elucidates a diverse pangenome and 15 lateral gene transfer events.</title>
        <authorList>
            <person name="Petersen C."/>
            <person name="Sorensen T."/>
            <person name="Nielsen M.R."/>
            <person name="Sondergaard T.E."/>
            <person name="Sorensen J.L."/>
            <person name="Fitzpatrick D.A."/>
            <person name="Frisvad J.C."/>
            <person name="Nielsen K.L."/>
        </authorList>
    </citation>
    <scope>NUCLEOTIDE SEQUENCE</scope>
    <source>
        <strain evidence="4">IBT 26290</strain>
    </source>
</reference>
<keyword evidence="2" id="KW-0472">Membrane</keyword>
<dbReference type="RefSeq" id="XP_056538641.1">
    <property type="nucleotide sequence ID" value="XM_056692684.1"/>
</dbReference>
<dbReference type="AlphaFoldDB" id="A0A9W9HJZ3"/>
<feature type="chain" id="PRO_5040727358" evidence="3">
    <location>
        <begin position="20"/>
        <end position="236"/>
    </location>
</feature>
<keyword evidence="2" id="KW-1133">Transmembrane helix</keyword>
<accession>A0A9W9HJZ3</accession>
<dbReference type="InterPro" id="IPR052953">
    <property type="entry name" value="Ser-rich/MCO-related"/>
</dbReference>
<dbReference type="SUPFAM" id="SSF49503">
    <property type="entry name" value="Cupredoxins"/>
    <property type="match status" value="1"/>
</dbReference>
<dbReference type="CDD" id="cd00920">
    <property type="entry name" value="Cupredoxin"/>
    <property type="match status" value="1"/>
</dbReference>
<dbReference type="PANTHER" id="PTHR34883">
    <property type="entry name" value="SERINE-RICH PROTEIN, PUTATIVE-RELATED-RELATED"/>
    <property type="match status" value="1"/>
</dbReference>
<dbReference type="PANTHER" id="PTHR34883:SF15">
    <property type="entry name" value="EXTRACELLULAR SERINE-RICH PROTEIN"/>
    <property type="match status" value="1"/>
</dbReference>
<reference evidence="4" key="1">
    <citation type="submission" date="2022-11" db="EMBL/GenBank/DDBJ databases">
        <authorList>
            <person name="Petersen C."/>
        </authorList>
    </citation>
    <scope>NUCLEOTIDE SEQUENCE</scope>
    <source>
        <strain evidence="4">IBT 26290</strain>
    </source>
</reference>
<dbReference type="Proteomes" id="UP001149163">
    <property type="component" value="Unassembled WGS sequence"/>
</dbReference>
<dbReference type="InterPro" id="IPR008972">
    <property type="entry name" value="Cupredoxin"/>
</dbReference>
<name>A0A9W9HJZ3_9EURO</name>
<evidence type="ECO:0000256" key="3">
    <source>
        <dbReference type="SAM" id="SignalP"/>
    </source>
</evidence>
<keyword evidence="5" id="KW-1185">Reference proteome</keyword>
<feature type="region of interest" description="Disordered" evidence="1">
    <location>
        <begin position="26"/>
        <end position="49"/>
    </location>
</feature>